<gene>
    <name evidence="1" type="ORF">BBC27_04120</name>
</gene>
<protein>
    <submittedName>
        <fullName evidence="1">Uncharacterized protein</fullName>
    </submittedName>
</protein>
<reference evidence="1 2" key="1">
    <citation type="submission" date="2016-07" db="EMBL/GenBank/DDBJ databases">
        <title>Draft genome of a psychrotolerant acidophile Acidithiobacillus ferrivorans strain YL15.</title>
        <authorList>
            <person name="Peng T."/>
            <person name="Ma L."/>
            <person name="Nan M."/>
            <person name="An N."/>
            <person name="Wang M."/>
            <person name="Qiu G."/>
            <person name="Zeng W."/>
        </authorList>
    </citation>
    <scope>NUCLEOTIDE SEQUENCE [LARGE SCALE GENOMIC DNA]</scope>
    <source>
        <strain evidence="1 2">YL15</strain>
    </source>
</reference>
<dbReference type="AlphaFoldDB" id="A0A1B9BUP1"/>
<accession>A0A1B9BUP1</accession>
<sequence>MVEHETAGFEQSVDLGEVYRQIGPPDVFAHADRRHLVVGLAFVNVSVVLQEHLYAALQTFALDDLVDIGVLVLAEGNASGVHAVVFCGPQQQAAPASTNVDKALTGLQPEFFADVVELELHCLLGQG</sequence>
<comment type="caution">
    <text evidence="1">The sequence shown here is derived from an EMBL/GenBank/DDBJ whole genome shotgun (WGS) entry which is preliminary data.</text>
</comment>
<proteinExistence type="predicted"/>
<evidence type="ECO:0000313" key="1">
    <source>
        <dbReference type="EMBL" id="OCB01414.1"/>
    </source>
</evidence>
<evidence type="ECO:0000313" key="2">
    <source>
        <dbReference type="Proteomes" id="UP000093129"/>
    </source>
</evidence>
<name>A0A1B9BUP1_9PROT</name>
<dbReference type="EMBL" id="MASQ01000143">
    <property type="protein sequence ID" value="OCB01414.1"/>
    <property type="molecule type" value="Genomic_DNA"/>
</dbReference>
<dbReference type="Proteomes" id="UP000093129">
    <property type="component" value="Unassembled WGS sequence"/>
</dbReference>
<organism evidence="1 2">
    <name type="scientific">Acidithiobacillus ferrivorans</name>
    <dbReference type="NCBI Taxonomy" id="160808"/>
    <lineage>
        <taxon>Bacteria</taxon>
        <taxon>Pseudomonadati</taxon>
        <taxon>Pseudomonadota</taxon>
        <taxon>Acidithiobacillia</taxon>
        <taxon>Acidithiobacillales</taxon>
        <taxon>Acidithiobacillaceae</taxon>
        <taxon>Acidithiobacillus</taxon>
    </lineage>
</organism>